<keyword evidence="6" id="KW-0961">Cell wall biogenesis/degradation</keyword>
<dbReference type="EMBL" id="JACIDU010000003">
    <property type="protein sequence ID" value="MBB4102471.1"/>
    <property type="molecule type" value="Genomic_DNA"/>
</dbReference>
<comment type="similarity">
    <text evidence="1 9">Belongs to the peptidase S11 family.</text>
</comment>
<evidence type="ECO:0000256" key="6">
    <source>
        <dbReference type="ARBA" id="ARBA00023316"/>
    </source>
</evidence>
<feature type="active site" description="Acyl-ester intermediate" evidence="7">
    <location>
        <position position="75"/>
    </location>
</feature>
<dbReference type="AlphaFoldDB" id="A0A7W6P143"/>
<sequence length="494" mass="51333">MSKVVFKASSSESAGKRFHAVVTKVAGMATAAFLVISATASPASADPKYAGIVVDARSGKVLYSEDADSLRYPASLTKMMTLYLTFEALEAKRISLTTSVPVSKNAAAEPPSKLGVRAGGSVTVEQAILALVTRSANDMATALGELIGGSEARFAQMMTNKAHALGMTRTTYRNANGLPNTAQMTTARDQARLGLALRQHFPQYYGYFSTRSFAFGKQVIGNHNRLLGNVRGVDGIKTGYTRAAGFNLVTSAQADGRSIVGVVMGGKSGGARDQQMRNLVATYMPQASRGPIKDSDQIAAIRPASPVADEPVRQAAAPVSATPSLAKVAASTAPALPAAVPVPENRYSADNDAKSAYVAQLSQAQIKVSAPVAAALGSARVPAQLPGVTSKSEVPDVDRTTTASTRTSAVSADSGWVIQIGAAPDKGAAMDLLQSAKDKGGPVLRSATPFTVAFNANGSQIYRARFGGFGDQKAAVNACNELKKKGINCWASLQ</sequence>
<dbReference type="PRINTS" id="PR00725">
    <property type="entry name" value="DADACBPTASE1"/>
</dbReference>
<reference evidence="11 12" key="1">
    <citation type="submission" date="2020-08" db="EMBL/GenBank/DDBJ databases">
        <title>Genomic Encyclopedia of Type Strains, Phase IV (KMG-IV): sequencing the most valuable type-strain genomes for metagenomic binning, comparative biology and taxonomic classification.</title>
        <authorList>
            <person name="Goeker M."/>
        </authorList>
    </citation>
    <scope>NUCLEOTIDE SEQUENCE [LARGE SCALE GENOMIC DNA]</scope>
    <source>
        <strain evidence="11 12">DSM 26385</strain>
    </source>
</reference>
<keyword evidence="2" id="KW-0732">Signal</keyword>
<evidence type="ECO:0000259" key="10">
    <source>
        <dbReference type="PROSITE" id="PS51724"/>
    </source>
</evidence>
<keyword evidence="12" id="KW-1185">Reference proteome</keyword>
<evidence type="ECO:0000313" key="12">
    <source>
        <dbReference type="Proteomes" id="UP000584824"/>
    </source>
</evidence>
<dbReference type="InterPro" id="IPR007730">
    <property type="entry name" value="SPOR-like_dom"/>
</dbReference>
<dbReference type="GO" id="GO:0009002">
    <property type="term" value="F:serine-type D-Ala-D-Ala carboxypeptidase activity"/>
    <property type="evidence" value="ECO:0007669"/>
    <property type="project" value="UniProtKB-EC"/>
</dbReference>
<keyword evidence="3 11" id="KW-0378">Hydrolase</keyword>
<dbReference type="InterPro" id="IPR001967">
    <property type="entry name" value="Peptidase_S11_N"/>
</dbReference>
<name>A0A7W6P143_9HYPH</name>
<dbReference type="GO" id="GO:0009252">
    <property type="term" value="P:peptidoglycan biosynthetic process"/>
    <property type="evidence" value="ECO:0007669"/>
    <property type="project" value="UniProtKB-KW"/>
</dbReference>
<feature type="active site" description="Proton acceptor" evidence="7">
    <location>
        <position position="78"/>
    </location>
</feature>
<dbReference type="Pfam" id="PF00768">
    <property type="entry name" value="Peptidase_S11"/>
    <property type="match status" value="1"/>
</dbReference>
<evidence type="ECO:0000313" key="11">
    <source>
        <dbReference type="EMBL" id="MBB4102471.1"/>
    </source>
</evidence>
<dbReference type="Proteomes" id="UP000584824">
    <property type="component" value="Unassembled WGS sequence"/>
</dbReference>
<dbReference type="Gene3D" id="3.40.710.10">
    <property type="entry name" value="DD-peptidase/beta-lactamase superfamily"/>
    <property type="match status" value="1"/>
</dbReference>
<dbReference type="PANTHER" id="PTHR21581:SF6">
    <property type="entry name" value="TRAFFICKING PROTEIN PARTICLE COMPLEX SUBUNIT 12"/>
    <property type="match status" value="1"/>
</dbReference>
<dbReference type="InterPro" id="IPR036680">
    <property type="entry name" value="SPOR-like_sf"/>
</dbReference>
<evidence type="ECO:0000256" key="1">
    <source>
        <dbReference type="ARBA" id="ARBA00007164"/>
    </source>
</evidence>
<dbReference type="GO" id="GO:0006508">
    <property type="term" value="P:proteolysis"/>
    <property type="evidence" value="ECO:0007669"/>
    <property type="project" value="InterPro"/>
</dbReference>
<dbReference type="GO" id="GO:0042834">
    <property type="term" value="F:peptidoglycan binding"/>
    <property type="evidence" value="ECO:0007669"/>
    <property type="project" value="InterPro"/>
</dbReference>
<evidence type="ECO:0000256" key="4">
    <source>
        <dbReference type="ARBA" id="ARBA00022960"/>
    </source>
</evidence>
<keyword evidence="11" id="KW-0645">Protease</keyword>
<dbReference type="SUPFAM" id="SSF110997">
    <property type="entry name" value="Sporulation related repeat"/>
    <property type="match status" value="1"/>
</dbReference>
<gene>
    <name evidence="11" type="ORF">GGQ66_001006</name>
</gene>
<evidence type="ECO:0000256" key="8">
    <source>
        <dbReference type="PIRSR" id="PIRSR618044-2"/>
    </source>
</evidence>
<dbReference type="EC" id="3.4.16.4" evidence="11"/>
<feature type="domain" description="SPOR" evidence="10">
    <location>
        <begin position="410"/>
        <end position="494"/>
    </location>
</feature>
<keyword evidence="5" id="KW-0573">Peptidoglycan synthesis</keyword>
<dbReference type="PROSITE" id="PS51724">
    <property type="entry name" value="SPOR"/>
    <property type="match status" value="1"/>
</dbReference>
<dbReference type="InterPro" id="IPR018044">
    <property type="entry name" value="Peptidase_S11"/>
</dbReference>
<evidence type="ECO:0000256" key="7">
    <source>
        <dbReference type="PIRSR" id="PIRSR618044-1"/>
    </source>
</evidence>
<evidence type="ECO:0000256" key="2">
    <source>
        <dbReference type="ARBA" id="ARBA00022729"/>
    </source>
</evidence>
<dbReference type="GO" id="GO:0071555">
    <property type="term" value="P:cell wall organization"/>
    <property type="evidence" value="ECO:0007669"/>
    <property type="project" value="UniProtKB-KW"/>
</dbReference>
<proteinExistence type="inferred from homology"/>
<dbReference type="RefSeq" id="WP_183790065.1">
    <property type="nucleotide sequence ID" value="NZ_JACIDU010000003.1"/>
</dbReference>
<accession>A0A7W6P143</accession>
<dbReference type="InterPro" id="IPR012338">
    <property type="entry name" value="Beta-lactam/transpept-like"/>
</dbReference>
<organism evidence="11 12">
    <name type="scientific">Allorhizobium borbori</name>
    <dbReference type="NCBI Taxonomy" id="485907"/>
    <lineage>
        <taxon>Bacteria</taxon>
        <taxon>Pseudomonadati</taxon>
        <taxon>Pseudomonadota</taxon>
        <taxon>Alphaproteobacteria</taxon>
        <taxon>Hyphomicrobiales</taxon>
        <taxon>Rhizobiaceae</taxon>
        <taxon>Rhizobium/Agrobacterium group</taxon>
        <taxon>Allorhizobium</taxon>
    </lineage>
</organism>
<protein>
    <submittedName>
        <fullName evidence="11">D-alanyl-D-alanine carboxypeptidase</fullName>
        <ecNumber evidence="11">3.4.16.4</ecNumber>
    </submittedName>
</protein>
<dbReference type="Gene3D" id="3.30.70.1070">
    <property type="entry name" value="Sporulation related repeat"/>
    <property type="match status" value="1"/>
</dbReference>
<keyword evidence="11" id="KW-0121">Carboxypeptidase</keyword>
<dbReference type="PANTHER" id="PTHR21581">
    <property type="entry name" value="D-ALANYL-D-ALANINE CARBOXYPEPTIDASE"/>
    <property type="match status" value="1"/>
</dbReference>
<dbReference type="Pfam" id="PF05036">
    <property type="entry name" value="SPOR"/>
    <property type="match status" value="1"/>
</dbReference>
<feature type="active site" evidence="7">
    <location>
        <position position="135"/>
    </location>
</feature>
<comment type="caution">
    <text evidence="11">The sequence shown here is derived from an EMBL/GenBank/DDBJ whole genome shotgun (WGS) entry which is preliminary data.</text>
</comment>
<dbReference type="SUPFAM" id="SSF56601">
    <property type="entry name" value="beta-lactamase/transpeptidase-like"/>
    <property type="match status" value="1"/>
</dbReference>
<feature type="binding site" evidence="8">
    <location>
        <position position="237"/>
    </location>
    <ligand>
        <name>substrate</name>
    </ligand>
</feature>
<evidence type="ECO:0000256" key="9">
    <source>
        <dbReference type="RuleBase" id="RU004016"/>
    </source>
</evidence>
<dbReference type="GO" id="GO:0008360">
    <property type="term" value="P:regulation of cell shape"/>
    <property type="evidence" value="ECO:0007669"/>
    <property type="project" value="UniProtKB-KW"/>
</dbReference>
<evidence type="ECO:0000256" key="5">
    <source>
        <dbReference type="ARBA" id="ARBA00022984"/>
    </source>
</evidence>
<keyword evidence="4" id="KW-0133">Cell shape</keyword>
<evidence type="ECO:0000256" key="3">
    <source>
        <dbReference type="ARBA" id="ARBA00022801"/>
    </source>
</evidence>